<dbReference type="AlphaFoldDB" id="A0A5J4KS49"/>
<evidence type="ECO:0000313" key="1">
    <source>
        <dbReference type="EMBL" id="GER88919.1"/>
    </source>
</evidence>
<dbReference type="Proteomes" id="UP000326912">
    <property type="component" value="Unassembled WGS sequence"/>
</dbReference>
<keyword evidence="2" id="KW-1185">Reference proteome</keyword>
<name>A0A5J4KS49_9CHLR</name>
<organism evidence="1 2">
    <name type="scientific">Dictyobacter vulcani</name>
    <dbReference type="NCBI Taxonomy" id="2607529"/>
    <lineage>
        <taxon>Bacteria</taxon>
        <taxon>Bacillati</taxon>
        <taxon>Chloroflexota</taxon>
        <taxon>Ktedonobacteria</taxon>
        <taxon>Ktedonobacterales</taxon>
        <taxon>Dictyobacteraceae</taxon>
        <taxon>Dictyobacter</taxon>
    </lineage>
</organism>
<proteinExistence type="predicted"/>
<dbReference type="Gene3D" id="2.60.120.260">
    <property type="entry name" value="Galactose-binding domain-like"/>
    <property type="match status" value="1"/>
</dbReference>
<comment type="caution">
    <text evidence="1">The sequence shown here is derived from an EMBL/GenBank/DDBJ whole genome shotgun (WGS) entry which is preliminary data.</text>
</comment>
<gene>
    <name evidence="1" type="ORF">KDW_30810</name>
</gene>
<sequence length="250" mass="27835">MNAPSRIYLSLSPRVRKALDLCVALDGSPSASYAANVLSTALMQEIEKSPALQERWAKLEREALQRGSWDFSSLDGIPAPTSAPTMELIERKFFLVGSHPQHYLHGVNIENITPLTKSVFLRSTEQAGEGFATLMMKVDAEPYLGKRVQFSALVKAENIEGWSGLWMRIDGAQVNALDYDNMQDRPIQGTQDWQQYEVVLDVPGESLDIAFGLLLQGRGQVWIHNVSLREVGEETPATSHKDSQSQIINH</sequence>
<accession>A0A5J4KS49</accession>
<dbReference type="EMBL" id="BKZW01000001">
    <property type="protein sequence ID" value="GER88919.1"/>
    <property type="molecule type" value="Genomic_DNA"/>
</dbReference>
<evidence type="ECO:0000313" key="2">
    <source>
        <dbReference type="Proteomes" id="UP000326912"/>
    </source>
</evidence>
<protein>
    <submittedName>
        <fullName evidence="1">Uncharacterized protein</fullName>
    </submittedName>
</protein>
<reference evidence="1 2" key="1">
    <citation type="submission" date="2019-10" db="EMBL/GenBank/DDBJ databases">
        <title>Dictyobacter vulcani sp. nov., within the class Ktedonobacteria, isolated from soil of volcanic Mt. Zao.</title>
        <authorList>
            <person name="Zheng Y."/>
            <person name="Wang C.M."/>
            <person name="Sakai Y."/>
            <person name="Abe K."/>
            <person name="Yokota A."/>
            <person name="Yabe S."/>
        </authorList>
    </citation>
    <scope>NUCLEOTIDE SEQUENCE [LARGE SCALE GENOMIC DNA]</scope>
    <source>
        <strain evidence="1 2">W12</strain>
    </source>
</reference>